<dbReference type="InterPro" id="IPR029787">
    <property type="entry name" value="Nucleotide_cyclase"/>
</dbReference>
<sequence>MTELKLCLYIEDNIEKTVTVNQDEFILGRLPDCDLYLPYIGISRQQARIFKTADCQWFIQDMGSKNGTLLNGEFLTDTHRLNNDDMIGMGTICLRVFLLNCQTVTQKNTDIQSEEITIIRNVQYLQQQWIPSERQGQATISQELAIVRLKDLLEIAKKLNSAASIEAIFQAAQAVVFRYIQSIERLALLIDVSGAGKLSLLNAAGRDIAARQSLKDNRSWISRTICYKVFTEKIALQTADAQRDERFKNEQSIIDKGIHKVMAVPLWDENNVVGVLYADSYNKFNDSIDASEEDLSFFSTLANLVAASVQRWLLTRKLRTEEISRQRLERYLSPAVVQQTMMAGTLENGRLAPQESEISILFADIVGFTALSERLSPAEIAELLNSFFEEMLQEIFAANGTLDKFIGDCIMAFFGAPEPQEDHAERALNVAKAMLERLENLNNDQVLSEPLQLRIAINSGKAVVGDVGSSQRVDYTVLGTTINLASRIQSVCLPGRCALSENTYNLLRPCQRLLLDDIGERRFKGIERPVRIYQTVKRGILD</sequence>
<evidence type="ECO:0000259" key="2">
    <source>
        <dbReference type="PROSITE" id="PS50006"/>
    </source>
</evidence>
<dbReference type="GO" id="GO:0004016">
    <property type="term" value="F:adenylate cyclase activity"/>
    <property type="evidence" value="ECO:0007669"/>
    <property type="project" value="UniProtKB-ARBA"/>
</dbReference>
<dbReference type="Gene3D" id="3.30.450.40">
    <property type="match status" value="1"/>
</dbReference>
<proteinExistence type="inferred from homology"/>
<dbReference type="SMART" id="SM00065">
    <property type="entry name" value="GAF"/>
    <property type="match status" value="1"/>
</dbReference>
<organism evidence="4 5">
    <name type="scientific">Microseira wollei NIES-4236</name>
    <dbReference type="NCBI Taxonomy" id="2530354"/>
    <lineage>
        <taxon>Bacteria</taxon>
        <taxon>Bacillati</taxon>
        <taxon>Cyanobacteriota</taxon>
        <taxon>Cyanophyceae</taxon>
        <taxon>Oscillatoriophycideae</taxon>
        <taxon>Aerosakkonematales</taxon>
        <taxon>Aerosakkonemataceae</taxon>
        <taxon>Microseira</taxon>
    </lineage>
</organism>
<dbReference type="CDD" id="cd00060">
    <property type="entry name" value="FHA"/>
    <property type="match status" value="1"/>
</dbReference>
<comment type="caution">
    <text evidence="4">The sequence shown here is derived from an EMBL/GenBank/DDBJ whole genome shotgun (WGS) entry which is preliminary data.</text>
</comment>
<dbReference type="EMBL" id="BLAY01000014">
    <property type="protein sequence ID" value="GET36538.1"/>
    <property type="molecule type" value="Genomic_DNA"/>
</dbReference>
<evidence type="ECO:0000256" key="1">
    <source>
        <dbReference type="ARBA" id="ARBA00005381"/>
    </source>
</evidence>
<keyword evidence="5" id="KW-1185">Reference proteome</keyword>
<dbReference type="InterPro" id="IPR029016">
    <property type="entry name" value="GAF-like_dom_sf"/>
</dbReference>
<comment type="similarity">
    <text evidence="1">Belongs to the adenylyl cyclase class-3 family.</text>
</comment>
<dbReference type="RefSeq" id="WP_226576319.1">
    <property type="nucleotide sequence ID" value="NZ_BLAY01000014.1"/>
</dbReference>
<protein>
    <submittedName>
        <fullName evidence="4">Adenylate cyclase</fullName>
    </submittedName>
</protein>
<dbReference type="PANTHER" id="PTHR43081:SF1">
    <property type="entry name" value="ADENYLATE CYCLASE, TERMINAL-DIFFERENTIATION SPECIFIC"/>
    <property type="match status" value="1"/>
</dbReference>
<dbReference type="PROSITE" id="PS50125">
    <property type="entry name" value="GUANYLATE_CYCLASE_2"/>
    <property type="match status" value="1"/>
</dbReference>
<feature type="domain" description="Guanylate cyclase" evidence="3">
    <location>
        <begin position="359"/>
        <end position="489"/>
    </location>
</feature>
<dbReference type="AlphaFoldDB" id="A0AAV3X5D8"/>
<evidence type="ECO:0000259" key="3">
    <source>
        <dbReference type="PROSITE" id="PS50125"/>
    </source>
</evidence>
<dbReference type="Proteomes" id="UP001050975">
    <property type="component" value="Unassembled WGS sequence"/>
</dbReference>
<reference evidence="4" key="1">
    <citation type="submission" date="2019-10" db="EMBL/GenBank/DDBJ databases">
        <title>Draft genome sequece of Microseira wollei NIES-4236.</title>
        <authorList>
            <person name="Yamaguchi H."/>
            <person name="Suzuki S."/>
            <person name="Kawachi M."/>
        </authorList>
    </citation>
    <scope>NUCLEOTIDE SEQUENCE</scope>
    <source>
        <strain evidence="4">NIES-4236</strain>
    </source>
</reference>
<dbReference type="SMART" id="SM00044">
    <property type="entry name" value="CYCc"/>
    <property type="match status" value="1"/>
</dbReference>
<dbReference type="SUPFAM" id="SSF49879">
    <property type="entry name" value="SMAD/FHA domain"/>
    <property type="match status" value="1"/>
</dbReference>
<dbReference type="SMART" id="SM00240">
    <property type="entry name" value="FHA"/>
    <property type="match status" value="1"/>
</dbReference>
<dbReference type="Pfam" id="PF00211">
    <property type="entry name" value="Guanylate_cyc"/>
    <property type="match status" value="1"/>
</dbReference>
<dbReference type="GO" id="GO:0009190">
    <property type="term" value="P:cyclic nucleotide biosynthetic process"/>
    <property type="evidence" value="ECO:0007669"/>
    <property type="project" value="InterPro"/>
</dbReference>
<dbReference type="InterPro" id="IPR003018">
    <property type="entry name" value="GAF"/>
</dbReference>
<dbReference type="PANTHER" id="PTHR43081">
    <property type="entry name" value="ADENYLATE CYCLASE, TERMINAL-DIFFERENTIATION SPECIFIC-RELATED"/>
    <property type="match status" value="1"/>
</dbReference>
<dbReference type="PROSITE" id="PS50006">
    <property type="entry name" value="FHA_DOMAIN"/>
    <property type="match status" value="1"/>
</dbReference>
<dbReference type="Gene3D" id="3.30.70.1230">
    <property type="entry name" value="Nucleotide cyclase"/>
    <property type="match status" value="1"/>
</dbReference>
<dbReference type="InterPro" id="IPR050697">
    <property type="entry name" value="Adenylyl/Guanylyl_Cyclase_3/4"/>
</dbReference>
<dbReference type="CDD" id="cd07302">
    <property type="entry name" value="CHD"/>
    <property type="match status" value="1"/>
</dbReference>
<dbReference type="SUPFAM" id="SSF55781">
    <property type="entry name" value="GAF domain-like"/>
    <property type="match status" value="1"/>
</dbReference>
<evidence type="ECO:0000313" key="5">
    <source>
        <dbReference type="Proteomes" id="UP001050975"/>
    </source>
</evidence>
<dbReference type="SUPFAM" id="SSF55073">
    <property type="entry name" value="Nucleotide cyclase"/>
    <property type="match status" value="1"/>
</dbReference>
<dbReference type="Pfam" id="PF00498">
    <property type="entry name" value="FHA"/>
    <property type="match status" value="1"/>
</dbReference>
<feature type="domain" description="FHA" evidence="2">
    <location>
        <begin position="25"/>
        <end position="75"/>
    </location>
</feature>
<dbReference type="Pfam" id="PF01590">
    <property type="entry name" value="GAF"/>
    <property type="match status" value="1"/>
</dbReference>
<dbReference type="InterPro" id="IPR008984">
    <property type="entry name" value="SMAD_FHA_dom_sf"/>
</dbReference>
<dbReference type="Gene3D" id="2.60.200.20">
    <property type="match status" value="1"/>
</dbReference>
<gene>
    <name evidence="4" type="ORF">MiSe_12890</name>
</gene>
<dbReference type="InterPro" id="IPR000253">
    <property type="entry name" value="FHA_dom"/>
</dbReference>
<dbReference type="InterPro" id="IPR001054">
    <property type="entry name" value="A/G_cyclase"/>
</dbReference>
<accession>A0AAV3X5D8</accession>
<dbReference type="GO" id="GO:0035556">
    <property type="term" value="P:intracellular signal transduction"/>
    <property type="evidence" value="ECO:0007669"/>
    <property type="project" value="InterPro"/>
</dbReference>
<name>A0AAV3X5D8_9CYAN</name>
<evidence type="ECO:0000313" key="4">
    <source>
        <dbReference type="EMBL" id="GET36538.1"/>
    </source>
</evidence>